<dbReference type="InterPro" id="IPR000182">
    <property type="entry name" value="GNAT_dom"/>
</dbReference>
<feature type="domain" description="N-acetyltransferase" evidence="1">
    <location>
        <begin position="1"/>
        <end position="141"/>
    </location>
</feature>
<dbReference type="PROSITE" id="PS51186">
    <property type="entry name" value="GNAT"/>
    <property type="match status" value="1"/>
</dbReference>
<gene>
    <name evidence="2" type="primary">argO</name>
    <name evidence="2" type="ORF">CCUN_1843</name>
</gene>
<dbReference type="RefSeq" id="WP_027305824.1">
    <property type="nucleotide sequence ID" value="NZ_CP020867.1"/>
</dbReference>
<evidence type="ECO:0000259" key="1">
    <source>
        <dbReference type="PROSITE" id="PS51186"/>
    </source>
</evidence>
<name>A0A1W6BZ86_9BACT</name>
<dbReference type="STRING" id="1121267.CCUN_1843"/>
<dbReference type="eggNOG" id="COG0456">
    <property type="taxonomic scope" value="Bacteria"/>
</dbReference>
<organism evidence="2 3">
    <name type="scientific">Campylobacter cuniculorum DSM 23162 = LMG 24588</name>
    <dbReference type="NCBI Taxonomy" id="1121267"/>
    <lineage>
        <taxon>Bacteria</taxon>
        <taxon>Pseudomonadati</taxon>
        <taxon>Campylobacterota</taxon>
        <taxon>Epsilonproteobacteria</taxon>
        <taxon>Campylobacterales</taxon>
        <taxon>Campylobacteraceae</taxon>
        <taxon>Campylobacter</taxon>
    </lineage>
</organism>
<evidence type="ECO:0000313" key="3">
    <source>
        <dbReference type="Proteomes" id="UP000192902"/>
    </source>
</evidence>
<dbReference type="OrthoDB" id="1821130at2"/>
<dbReference type="InterPro" id="IPR016181">
    <property type="entry name" value="Acyl_CoA_acyltransferase"/>
</dbReference>
<protein>
    <submittedName>
        <fullName evidence="2">Acetyltransferase</fullName>
    </submittedName>
</protein>
<dbReference type="Pfam" id="PF00583">
    <property type="entry name" value="Acetyltransf_1"/>
    <property type="match status" value="1"/>
</dbReference>
<dbReference type="KEGG" id="ccun:CCUN_1843"/>
<dbReference type="GO" id="GO:0016747">
    <property type="term" value="F:acyltransferase activity, transferring groups other than amino-acyl groups"/>
    <property type="evidence" value="ECO:0007669"/>
    <property type="project" value="InterPro"/>
</dbReference>
<evidence type="ECO:0000313" key="2">
    <source>
        <dbReference type="EMBL" id="ARJ57407.1"/>
    </source>
</evidence>
<dbReference type="AlphaFoldDB" id="A0A1W6BZ86"/>
<accession>A0A1W6BZ86</accession>
<dbReference type="Gene3D" id="3.40.630.30">
    <property type="match status" value="1"/>
</dbReference>
<dbReference type="CDD" id="cd04301">
    <property type="entry name" value="NAT_SF"/>
    <property type="match status" value="1"/>
</dbReference>
<sequence length="148" mass="17117">MIIRAMKKSDYKAVYKLWCEIKGFGLRSIDDSEENILNFLERNPNLSAVAEIEGEIVGSILCGHDGRTGGFYHVCVHSNHRKKGIAHEMTRFCLEALKREKINKIALIAFKRNDLGNEFWRHYGFTLREDANYYDLSLNNANLTNFNE</sequence>
<keyword evidence="2" id="KW-0808">Transferase</keyword>
<proteinExistence type="predicted"/>
<dbReference type="EMBL" id="CP020867">
    <property type="protein sequence ID" value="ARJ57407.1"/>
    <property type="molecule type" value="Genomic_DNA"/>
</dbReference>
<reference evidence="2 3" key="1">
    <citation type="submission" date="2017-04" db="EMBL/GenBank/DDBJ databases">
        <title>Complete genome sequence of the Campylobacter cuniculorum type strain LMG24588.</title>
        <authorList>
            <person name="Miller W.G."/>
            <person name="Yee E."/>
            <person name="Revez J."/>
            <person name="Bono J.L."/>
            <person name="Rossi M."/>
        </authorList>
    </citation>
    <scope>NUCLEOTIDE SEQUENCE [LARGE SCALE GENOMIC DNA]</scope>
    <source>
        <strain evidence="2 3">LMG 24588</strain>
    </source>
</reference>
<dbReference type="Proteomes" id="UP000192902">
    <property type="component" value="Chromosome"/>
</dbReference>
<dbReference type="SUPFAM" id="SSF55729">
    <property type="entry name" value="Acyl-CoA N-acyltransferases (Nat)"/>
    <property type="match status" value="1"/>
</dbReference>